<dbReference type="AlphaFoldDB" id="A0A183G7F1"/>
<dbReference type="WBParaSite" id="HPBE_0001771101-mRNA-1">
    <property type="protein sequence ID" value="HPBE_0001771101-mRNA-1"/>
    <property type="gene ID" value="HPBE_0001771101"/>
</dbReference>
<reference evidence="3" key="2">
    <citation type="submission" date="2019-09" db="UniProtKB">
        <authorList>
            <consortium name="WormBaseParasite"/>
        </authorList>
    </citation>
    <scope>IDENTIFICATION</scope>
</reference>
<evidence type="ECO:0000313" key="1">
    <source>
        <dbReference type="EMBL" id="VDP09680.1"/>
    </source>
</evidence>
<dbReference type="Proteomes" id="UP000050761">
    <property type="component" value="Unassembled WGS sequence"/>
</dbReference>
<accession>A0A183G7F1</accession>
<dbReference type="OrthoDB" id="5850739at2759"/>
<reference evidence="1 2" key="1">
    <citation type="submission" date="2018-11" db="EMBL/GenBank/DDBJ databases">
        <authorList>
            <consortium name="Pathogen Informatics"/>
        </authorList>
    </citation>
    <scope>NUCLEOTIDE SEQUENCE [LARGE SCALE GENOMIC DNA]</scope>
</reference>
<keyword evidence="2" id="KW-1185">Reference proteome</keyword>
<dbReference type="EMBL" id="UZAH01030206">
    <property type="protein sequence ID" value="VDP09680.1"/>
    <property type="molecule type" value="Genomic_DNA"/>
</dbReference>
<sequence>MLPVGVQGSISVKTNKTVLLRKKGDVHDTERWTKDSHANKQDLGDDSARWTTYTPLRETLLEVSLEYKPSLCLTFIGLKKAFDPVETTAIMKDHTGVDNCCIEHDTLIDDYHVAREEADRIFCQCLSDKSGWYARNVVKPLFCTAVMLYTKLFEREAVKAVNGTAYEHVETP</sequence>
<evidence type="ECO:0000313" key="2">
    <source>
        <dbReference type="Proteomes" id="UP000050761"/>
    </source>
</evidence>
<protein>
    <submittedName>
        <fullName evidence="3">Reverse transcriptase domain-containing protein</fullName>
    </submittedName>
</protein>
<accession>A0A3P8AYM6</accession>
<name>A0A183G7F1_HELPZ</name>
<proteinExistence type="predicted"/>
<gene>
    <name evidence="1" type="ORF">HPBE_LOCUS17709</name>
</gene>
<organism evidence="2 3">
    <name type="scientific">Heligmosomoides polygyrus</name>
    <name type="common">Parasitic roundworm</name>
    <dbReference type="NCBI Taxonomy" id="6339"/>
    <lineage>
        <taxon>Eukaryota</taxon>
        <taxon>Metazoa</taxon>
        <taxon>Ecdysozoa</taxon>
        <taxon>Nematoda</taxon>
        <taxon>Chromadorea</taxon>
        <taxon>Rhabditida</taxon>
        <taxon>Rhabditina</taxon>
        <taxon>Rhabditomorpha</taxon>
        <taxon>Strongyloidea</taxon>
        <taxon>Heligmosomidae</taxon>
        <taxon>Heligmosomoides</taxon>
    </lineage>
</organism>
<evidence type="ECO:0000313" key="3">
    <source>
        <dbReference type="WBParaSite" id="HPBE_0001771101-mRNA-1"/>
    </source>
</evidence>